<protein>
    <submittedName>
        <fullName evidence="2">Uncharacterized protein</fullName>
    </submittedName>
</protein>
<gene>
    <name evidence="2" type="ORF">NQ315_014238</name>
</gene>
<evidence type="ECO:0000313" key="3">
    <source>
        <dbReference type="Proteomes" id="UP001159042"/>
    </source>
</evidence>
<proteinExistence type="predicted"/>
<comment type="caution">
    <text evidence="2">The sequence shown here is derived from an EMBL/GenBank/DDBJ whole genome shotgun (WGS) entry which is preliminary data.</text>
</comment>
<dbReference type="Proteomes" id="UP001159042">
    <property type="component" value="Unassembled WGS sequence"/>
</dbReference>
<sequence length="186" mass="20708">MPCEEDAREAPGGHAGVTAESGTAQNTLYITSSSIGKVPEYNPSEDFSLYLERLEQYFIANFIDEYRRVAVLLTPVKETVFTPDMCLGRESNSMRLSKNRGETINEWYARMNNLAVNCNFGNLLEPILKDKLVMGLMKGKILDRLCEEDKAKGIHELLELAVKREASMSHNRPQGRGGGPVIGPLT</sequence>
<feature type="region of interest" description="Disordered" evidence="1">
    <location>
        <begin position="166"/>
        <end position="186"/>
    </location>
</feature>
<dbReference type="EMBL" id="JANEYG010000161">
    <property type="protein sequence ID" value="KAJ8911813.1"/>
    <property type="molecule type" value="Genomic_DNA"/>
</dbReference>
<keyword evidence="3" id="KW-1185">Reference proteome</keyword>
<evidence type="ECO:0000313" key="2">
    <source>
        <dbReference type="EMBL" id="KAJ8911813.1"/>
    </source>
</evidence>
<organism evidence="2 3">
    <name type="scientific">Exocentrus adspersus</name>
    <dbReference type="NCBI Taxonomy" id="1586481"/>
    <lineage>
        <taxon>Eukaryota</taxon>
        <taxon>Metazoa</taxon>
        <taxon>Ecdysozoa</taxon>
        <taxon>Arthropoda</taxon>
        <taxon>Hexapoda</taxon>
        <taxon>Insecta</taxon>
        <taxon>Pterygota</taxon>
        <taxon>Neoptera</taxon>
        <taxon>Endopterygota</taxon>
        <taxon>Coleoptera</taxon>
        <taxon>Polyphaga</taxon>
        <taxon>Cucujiformia</taxon>
        <taxon>Chrysomeloidea</taxon>
        <taxon>Cerambycidae</taxon>
        <taxon>Lamiinae</taxon>
        <taxon>Acanthocinini</taxon>
        <taxon>Exocentrus</taxon>
    </lineage>
</organism>
<reference evidence="2 3" key="1">
    <citation type="journal article" date="2023" name="Insect Mol. Biol.">
        <title>Genome sequencing provides insights into the evolution of gene families encoding plant cell wall-degrading enzymes in longhorned beetles.</title>
        <authorList>
            <person name="Shin N.R."/>
            <person name="Okamura Y."/>
            <person name="Kirsch R."/>
            <person name="Pauchet Y."/>
        </authorList>
    </citation>
    <scope>NUCLEOTIDE SEQUENCE [LARGE SCALE GENOMIC DNA]</scope>
    <source>
        <strain evidence="2">EAD_L_NR</strain>
    </source>
</reference>
<dbReference type="AlphaFoldDB" id="A0AAV8VCF4"/>
<accession>A0AAV8VCF4</accession>
<name>A0AAV8VCF4_9CUCU</name>
<evidence type="ECO:0000256" key="1">
    <source>
        <dbReference type="SAM" id="MobiDB-lite"/>
    </source>
</evidence>
<feature type="compositionally biased region" description="Gly residues" evidence="1">
    <location>
        <begin position="175"/>
        <end position="186"/>
    </location>
</feature>